<comment type="caution">
    <text evidence="2">The sequence shown here is derived from an EMBL/GenBank/DDBJ whole genome shotgun (WGS) entry which is preliminary data.</text>
</comment>
<reference evidence="2 3" key="1">
    <citation type="submission" date="2015-12" db="EMBL/GenBank/DDBJ databases">
        <title>Draft genome sequence of Moniliophthora roreri, the causal agent of frosty pod rot of cacao.</title>
        <authorList>
            <person name="Aime M.C."/>
            <person name="Diaz-Valderrama J.R."/>
            <person name="Kijpornyongpan T."/>
            <person name="Phillips-Mora W."/>
        </authorList>
    </citation>
    <scope>NUCLEOTIDE SEQUENCE [LARGE SCALE GENOMIC DNA]</scope>
    <source>
        <strain evidence="2 3">MCA 2952</strain>
    </source>
</reference>
<evidence type="ECO:0000256" key="1">
    <source>
        <dbReference type="SAM" id="MobiDB-lite"/>
    </source>
</evidence>
<evidence type="ECO:0000313" key="3">
    <source>
        <dbReference type="Proteomes" id="UP000054988"/>
    </source>
</evidence>
<dbReference type="Proteomes" id="UP000054988">
    <property type="component" value="Unassembled WGS sequence"/>
</dbReference>
<dbReference type="AlphaFoldDB" id="A0A0W0FGG6"/>
<organism evidence="2 3">
    <name type="scientific">Moniliophthora roreri</name>
    <name type="common">Frosty pod rot fungus</name>
    <name type="synonym">Monilia roreri</name>
    <dbReference type="NCBI Taxonomy" id="221103"/>
    <lineage>
        <taxon>Eukaryota</taxon>
        <taxon>Fungi</taxon>
        <taxon>Dikarya</taxon>
        <taxon>Basidiomycota</taxon>
        <taxon>Agaricomycotina</taxon>
        <taxon>Agaricomycetes</taxon>
        <taxon>Agaricomycetidae</taxon>
        <taxon>Agaricales</taxon>
        <taxon>Marasmiineae</taxon>
        <taxon>Marasmiaceae</taxon>
        <taxon>Moniliophthora</taxon>
    </lineage>
</organism>
<evidence type="ECO:0000313" key="2">
    <source>
        <dbReference type="EMBL" id="KTB35250.1"/>
    </source>
</evidence>
<sequence>MSTNVSASTSASGSSTGNQAQGLPSPTPTEAGEGRSEMQLILTTNWNPQSKACFSYGPNANYSKKSLRVATLKSLIRSYLRATTE</sequence>
<dbReference type="EMBL" id="LATX01001999">
    <property type="protein sequence ID" value="KTB35250.1"/>
    <property type="molecule type" value="Genomic_DNA"/>
</dbReference>
<feature type="compositionally biased region" description="Low complexity" evidence="1">
    <location>
        <begin position="1"/>
        <end position="22"/>
    </location>
</feature>
<protein>
    <submittedName>
        <fullName evidence="2">Uncharacterized protein</fullName>
    </submittedName>
</protein>
<accession>A0A0W0FGG6</accession>
<feature type="region of interest" description="Disordered" evidence="1">
    <location>
        <begin position="1"/>
        <end position="38"/>
    </location>
</feature>
<name>A0A0W0FGG6_MONRR</name>
<proteinExistence type="predicted"/>
<gene>
    <name evidence="2" type="ORF">WG66_12188</name>
</gene>